<dbReference type="OrthoDB" id="9799639at2"/>
<keyword evidence="1" id="KW-0479">Metal-binding</keyword>
<evidence type="ECO:0000256" key="3">
    <source>
        <dbReference type="ARBA" id="ARBA00023004"/>
    </source>
</evidence>
<evidence type="ECO:0000256" key="1">
    <source>
        <dbReference type="ARBA" id="ARBA00022723"/>
    </source>
</evidence>
<dbReference type="Pfam" id="PF09243">
    <property type="entry name" value="Rsm22"/>
    <property type="match status" value="1"/>
</dbReference>
<dbReference type="GO" id="GO:0006412">
    <property type="term" value="P:translation"/>
    <property type="evidence" value="ECO:0007669"/>
    <property type="project" value="InterPro"/>
</dbReference>
<feature type="region of interest" description="Disordered" evidence="5">
    <location>
        <begin position="358"/>
        <end position="413"/>
    </location>
</feature>
<dbReference type="eggNOG" id="COG5459">
    <property type="taxonomic scope" value="Bacteria"/>
</dbReference>
<gene>
    <name evidence="6" type="ordered locus">Desal_2804</name>
</gene>
<dbReference type="HOGENOM" id="CLU_029519_0_0_7"/>
<evidence type="ECO:0000256" key="2">
    <source>
        <dbReference type="ARBA" id="ARBA00022946"/>
    </source>
</evidence>
<proteinExistence type="predicted"/>
<dbReference type="Proteomes" id="UP000002601">
    <property type="component" value="Chromosome"/>
</dbReference>
<dbReference type="GO" id="GO:0046872">
    <property type="term" value="F:metal ion binding"/>
    <property type="evidence" value="ECO:0007669"/>
    <property type="project" value="UniProtKB-KW"/>
</dbReference>
<protein>
    <submittedName>
        <fullName evidence="6">Ribosomal small subunit Rsm22</fullName>
    </submittedName>
</protein>
<evidence type="ECO:0000256" key="4">
    <source>
        <dbReference type="ARBA" id="ARBA00023014"/>
    </source>
</evidence>
<accession>C6BZY5</accession>
<dbReference type="STRING" id="526222.Desal_2804"/>
<dbReference type="GO" id="GO:0051536">
    <property type="term" value="F:iron-sulfur cluster binding"/>
    <property type="evidence" value="ECO:0007669"/>
    <property type="project" value="UniProtKB-KW"/>
</dbReference>
<dbReference type="InterPro" id="IPR015324">
    <property type="entry name" value="Ribosomal_Rsm22-like"/>
</dbReference>
<organism evidence="6 7">
    <name type="scientific">Maridesulfovibrio salexigens (strain ATCC 14822 / DSM 2638 / NCIMB 8403 / VKM B-1763)</name>
    <name type="common">Desulfovibrio salexigens</name>
    <dbReference type="NCBI Taxonomy" id="526222"/>
    <lineage>
        <taxon>Bacteria</taxon>
        <taxon>Pseudomonadati</taxon>
        <taxon>Thermodesulfobacteriota</taxon>
        <taxon>Desulfovibrionia</taxon>
        <taxon>Desulfovibrionales</taxon>
        <taxon>Desulfovibrionaceae</taxon>
        <taxon>Maridesulfovibrio</taxon>
    </lineage>
</organism>
<keyword evidence="7" id="KW-1185">Reference proteome</keyword>
<sequence length="413" mass="46540">MSIKVSSLFPLPTKEVSKELDSYIKILQKTVPLKAKHSHELKYAIRDLSRDLTGERSNLSNDYMGDPRSLNAYLRYFLPWNLYRLARLFQGLDIKLPDNGVVVDLGAGPLTVAQALWIARPDLREKKLTFINVDRTPKPMREGSRLFEALAGEKSPWRMVNVKGGSTSKIREKAHLLVTANMVNEVSSGTRTPLPVWAEKFCLSMVHKLAPEGRILIIEPGIRRSGRVLSVIRQEFVEAGFPILGPCTHTEECPMSGEQGKAWCHFNYDSEHAPAWLQKLSAQCRLEKDNVSLSFLYVGLRKEEVEAPREGEMLIRAISESFRLDEGGFGQYGCAAQGQILLSAQGGAKTLYPGGLIGMPIPEEEKRDEKSGALIVPLPMRENDRRKREEKAGKPQQDKESRDRKPGHRKDRR</sequence>
<dbReference type="RefSeq" id="WP_015852672.1">
    <property type="nucleotide sequence ID" value="NC_012881.1"/>
</dbReference>
<dbReference type="InterPro" id="IPR029063">
    <property type="entry name" value="SAM-dependent_MTases_sf"/>
</dbReference>
<keyword evidence="3" id="KW-0408">Iron</keyword>
<evidence type="ECO:0000313" key="7">
    <source>
        <dbReference type="Proteomes" id="UP000002601"/>
    </source>
</evidence>
<name>C6BZY5_MARSD</name>
<feature type="compositionally biased region" description="Basic and acidic residues" evidence="5">
    <location>
        <begin position="381"/>
        <end position="404"/>
    </location>
</feature>
<dbReference type="SUPFAM" id="SSF53335">
    <property type="entry name" value="S-adenosyl-L-methionine-dependent methyltransferases"/>
    <property type="match status" value="1"/>
</dbReference>
<dbReference type="KEGG" id="dsa:Desal_2804"/>
<dbReference type="AlphaFoldDB" id="C6BZY5"/>
<dbReference type="EMBL" id="CP001649">
    <property type="protein sequence ID" value="ACS80856.1"/>
    <property type="molecule type" value="Genomic_DNA"/>
</dbReference>
<keyword evidence="4" id="KW-0411">Iron-sulfur</keyword>
<evidence type="ECO:0000256" key="5">
    <source>
        <dbReference type="SAM" id="MobiDB-lite"/>
    </source>
</evidence>
<dbReference type="GO" id="GO:0008168">
    <property type="term" value="F:methyltransferase activity"/>
    <property type="evidence" value="ECO:0007669"/>
    <property type="project" value="InterPro"/>
</dbReference>
<reference evidence="6 7" key="1">
    <citation type="submission" date="2009-06" db="EMBL/GenBank/DDBJ databases">
        <title>Complete sequence of Desulfovibrio salexigens DSM 2638.</title>
        <authorList>
            <consortium name="US DOE Joint Genome Institute"/>
            <person name="Lucas S."/>
            <person name="Copeland A."/>
            <person name="Lapidus A."/>
            <person name="Glavina del Rio T."/>
            <person name="Tice H."/>
            <person name="Bruce D."/>
            <person name="Goodwin L."/>
            <person name="Pitluck S."/>
            <person name="Munk A.C."/>
            <person name="Brettin T."/>
            <person name="Detter J.C."/>
            <person name="Han C."/>
            <person name="Tapia R."/>
            <person name="Larimer F."/>
            <person name="Land M."/>
            <person name="Hauser L."/>
            <person name="Kyrpides N."/>
            <person name="Anderson I."/>
            <person name="Wall J.D."/>
            <person name="Arkin A.P."/>
            <person name="Dehal P."/>
            <person name="Chivian D."/>
            <person name="Giles B."/>
            <person name="Hazen T.C."/>
        </authorList>
    </citation>
    <scope>NUCLEOTIDE SEQUENCE [LARGE SCALE GENOMIC DNA]</scope>
    <source>
        <strain evidence="7">ATCC 14822 / DSM 2638 / NCIMB 8403 / VKM B-1763</strain>
    </source>
</reference>
<evidence type="ECO:0000313" key="6">
    <source>
        <dbReference type="EMBL" id="ACS80856.1"/>
    </source>
</evidence>
<keyword evidence="2" id="KW-0809">Transit peptide</keyword>